<dbReference type="InterPro" id="IPR045028">
    <property type="entry name" value="DinG/Rad3-like"/>
</dbReference>
<dbReference type="Pfam" id="PF12705">
    <property type="entry name" value="PDDEXK_1"/>
    <property type="match status" value="1"/>
</dbReference>
<keyword evidence="6" id="KW-0378">Hydrolase</keyword>
<dbReference type="Gene3D" id="1.10.275.40">
    <property type="match status" value="1"/>
</dbReference>
<keyword evidence="4" id="KW-0547">Nucleotide-binding</keyword>
<evidence type="ECO:0000256" key="4">
    <source>
        <dbReference type="ARBA" id="ARBA00022741"/>
    </source>
</evidence>
<keyword evidence="14" id="KW-0413">Isomerase</keyword>
<dbReference type="SMART" id="SM00488">
    <property type="entry name" value="DEXDc2"/>
    <property type="match status" value="1"/>
</dbReference>
<keyword evidence="9" id="KW-0067">ATP-binding</keyword>
<dbReference type="Gene3D" id="1.10.30.20">
    <property type="entry name" value="Bacterial XPD DNA helicase, FeS cluster domain"/>
    <property type="match status" value="1"/>
</dbReference>
<evidence type="ECO:0000313" key="17">
    <source>
        <dbReference type="EMBL" id="MFD1430091.1"/>
    </source>
</evidence>
<dbReference type="InterPro" id="IPR010614">
    <property type="entry name" value="RAD3-like_helicase_DEAD"/>
</dbReference>
<sequence length="795" mass="88768">MTSERIGVRELVELTVRTGDLDPVTTNSSNTALIGAQIHRRLQSAYDDDYEKEVYLAHHVSVNDVDYIIDGRADGVQTTGDKVVIEEIKTSARAWEQVTQNTQDRYWAQARVYAHFLCEDRDLDSIEIDLVYYQTSNDKVTRFTEKRSAEELATVFDDLIDEFADWLKMRSDIVARRNASIATLDFPFPAYRKGQRELAVAVYKTIMTEQRLFVEAPTGTGKTISTLFPTIKAMGEGLVNRAFYLTAKQSTRHVAETAMNLLANGGLRAKSITLTAKDTIRFPDEPDDATKNPYMIGYYDRLKPALKDLLDNEDQLTRPVIERYAKKHTLEPFEFSLDASLFCDVIICDYNYLFDPAVFLQRFFSGPDKGNFFLIDEAHNLVSRARDMYSAEITDTDFTALKVAIAPFKGKAIPAIKGELTKLMTAFDVVRAGVPDGQDEVFQPESLDSFAGQLTRLGSAIHDYLSTDMDTHQQALVDLLLPAYFIMLGYLRINEFYNDAFETKVSLTSQSVTIKQLCLDPSAFIDGSLGLGRGAVLFSATLSPLDYYRDVLGGVDASLAYRLPSPFPPARQAVIVATNIRTTYRQRQASLPQVIESLLVMVTAHAGHYLVFLPSYGYLDQVATAFETAAPHLKTVRQTAQMSAEDRSAFLDEFRDNIDPVVGFAILGGIFSEGIDLKGEQLIGAAIISVGLPGLNSETDRLRDYFDRKNGNGFAYAYQLPGFNNVLQAGGRVIRGKHDRGVILLLDARFAENRYAELFPPHWAHATVSRSTDELATQLTLFWEATEDLLGGDGK</sequence>
<dbReference type="Pfam" id="PF06733">
    <property type="entry name" value="DEAD_2"/>
    <property type="match status" value="1"/>
</dbReference>
<evidence type="ECO:0000256" key="1">
    <source>
        <dbReference type="ARBA" id="ARBA00022485"/>
    </source>
</evidence>
<dbReference type="Proteomes" id="UP001597196">
    <property type="component" value="Unassembled WGS sequence"/>
</dbReference>
<reference evidence="18" key="1">
    <citation type="journal article" date="2019" name="Int. J. Syst. Evol. Microbiol.">
        <title>The Global Catalogue of Microorganisms (GCM) 10K type strain sequencing project: providing services to taxonomists for standard genome sequencing and annotation.</title>
        <authorList>
            <consortium name="The Broad Institute Genomics Platform"/>
            <consortium name="The Broad Institute Genome Sequencing Center for Infectious Disease"/>
            <person name="Wu L."/>
            <person name="Ma J."/>
        </authorList>
    </citation>
    <scope>NUCLEOTIDE SEQUENCE [LARGE SCALE GENOMIC DNA]</scope>
    <source>
        <strain evidence="18">CCM 8980</strain>
    </source>
</reference>
<dbReference type="EMBL" id="JBHTOC010000009">
    <property type="protein sequence ID" value="MFD1430091.1"/>
    <property type="molecule type" value="Genomic_DNA"/>
</dbReference>
<evidence type="ECO:0000256" key="15">
    <source>
        <dbReference type="ARBA" id="ARBA00038058"/>
    </source>
</evidence>
<keyword evidence="10" id="KW-0408">Iron</keyword>
<dbReference type="Pfam" id="PF13307">
    <property type="entry name" value="Helicase_C_2"/>
    <property type="match status" value="1"/>
</dbReference>
<protein>
    <submittedName>
        <fullName evidence="17">Helicase C-terminal domain-containing protein</fullName>
    </submittedName>
</protein>
<evidence type="ECO:0000256" key="9">
    <source>
        <dbReference type="ARBA" id="ARBA00022840"/>
    </source>
</evidence>
<gene>
    <name evidence="17" type="ORF">ACFQ4P_07505</name>
</gene>
<dbReference type="PANTHER" id="PTHR11472">
    <property type="entry name" value="DNA REPAIR DEAD HELICASE RAD3/XP-D SUBFAMILY MEMBER"/>
    <property type="match status" value="1"/>
</dbReference>
<keyword evidence="7 17" id="KW-0347">Helicase</keyword>
<evidence type="ECO:0000256" key="7">
    <source>
        <dbReference type="ARBA" id="ARBA00022806"/>
    </source>
</evidence>
<evidence type="ECO:0000256" key="2">
    <source>
        <dbReference type="ARBA" id="ARBA00022722"/>
    </source>
</evidence>
<evidence type="ECO:0000313" key="18">
    <source>
        <dbReference type="Proteomes" id="UP001597196"/>
    </source>
</evidence>
<keyword evidence="5" id="KW-0227">DNA damage</keyword>
<feature type="domain" description="Helicase ATP-binding" evidence="16">
    <location>
        <begin position="181"/>
        <end position="430"/>
    </location>
</feature>
<evidence type="ECO:0000256" key="10">
    <source>
        <dbReference type="ARBA" id="ARBA00023004"/>
    </source>
</evidence>
<dbReference type="InterPro" id="IPR027417">
    <property type="entry name" value="P-loop_NTPase"/>
</dbReference>
<evidence type="ECO:0000256" key="13">
    <source>
        <dbReference type="ARBA" id="ARBA00023204"/>
    </source>
</evidence>
<keyword evidence="8" id="KW-0269">Exonuclease</keyword>
<keyword evidence="3" id="KW-0479">Metal-binding</keyword>
<keyword evidence="1" id="KW-0004">4Fe-4S</keyword>
<dbReference type="PANTHER" id="PTHR11472:SF34">
    <property type="entry name" value="REGULATOR OF TELOMERE ELONGATION HELICASE 1"/>
    <property type="match status" value="1"/>
</dbReference>
<evidence type="ECO:0000256" key="14">
    <source>
        <dbReference type="ARBA" id="ARBA00023235"/>
    </source>
</evidence>
<dbReference type="Gene3D" id="3.90.320.10">
    <property type="match status" value="1"/>
</dbReference>
<comment type="caution">
    <text evidence="17">The sequence shown here is derived from an EMBL/GenBank/DDBJ whole genome shotgun (WGS) entry which is preliminary data.</text>
</comment>
<dbReference type="RefSeq" id="WP_203626538.1">
    <property type="nucleotide sequence ID" value="NZ_BOLQ01000005.1"/>
</dbReference>
<dbReference type="SUPFAM" id="SSF52540">
    <property type="entry name" value="P-loop containing nucleoside triphosphate hydrolases"/>
    <property type="match status" value="1"/>
</dbReference>
<keyword evidence="12" id="KW-0238">DNA-binding</keyword>
<dbReference type="InterPro" id="IPR014013">
    <property type="entry name" value="Helic_SF1/SF2_ATP-bd_DinG/Rad3"/>
</dbReference>
<evidence type="ECO:0000256" key="12">
    <source>
        <dbReference type="ARBA" id="ARBA00023125"/>
    </source>
</evidence>
<accession>A0ABW4CJI4</accession>
<dbReference type="InterPro" id="IPR042493">
    <property type="entry name" value="XPD_DNA_FeS"/>
</dbReference>
<evidence type="ECO:0000256" key="8">
    <source>
        <dbReference type="ARBA" id="ARBA00022839"/>
    </source>
</evidence>
<dbReference type="PROSITE" id="PS51193">
    <property type="entry name" value="HELICASE_ATP_BIND_2"/>
    <property type="match status" value="1"/>
</dbReference>
<dbReference type="InterPro" id="IPR038726">
    <property type="entry name" value="PDDEXK_AddAB-type"/>
</dbReference>
<evidence type="ECO:0000256" key="6">
    <source>
        <dbReference type="ARBA" id="ARBA00022801"/>
    </source>
</evidence>
<evidence type="ECO:0000256" key="11">
    <source>
        <dbReference type="ARBA" id="ARBA00023014"/>
    </source>
</evidence>
<dbReference type="Gene3D" id="3.40.50.300">
    <property type="entry name" value="P-loop containing nucleotide triphosphate hydrolases"/>
    <property type="match status" value="2"/>
</dbReference>
<dbReference type="GO" id="GO:0004386">
    <property type="term" value="F:helicase activity"/>
    <property type="evidence" value="ECO:0007669"/>
    <property type="project" value="UniProtKB-KW"/>
</dbReference>
<name>A0ABW4CJI4_9LACO</name>
<dbReference type="InterPro" id="IPR006554">
    <property type="entry name" value="Helicase-like_DEXD_c2"/>
</dbReference>
<comment type="similarity">
    <text evidence="15">Belongs to the helicase family. DinG subfamily.</text>
</comment>
<dbReference type="InterPro" id="IPR011604">
    <property type="entry name" value="PDDEXK-like_dom_sf"/>
</dbReference>
<keyword evidence="13" id="KW-0234">DNA repair</keyword>
<keyword evidence="2" id="KW-0540">Nuclease</keyword>
<dbReference type="InterPro" id="IPR006555">
    <property type="entry name" value="ATP-dep_Helicase_C"/>
</dbReference>
<organism evidence="17 18">
    <name type="scientific">Lacticaseibacillus mingshuiensis</name>
    <dbReference type="NCBI Taxonomy" id="2799574"/>
    <lineage>
        <taxon>Bacteria</taxon>
        <taxon>Bacillati</taxon>
        <taxon>Bacillota</taxon>
        <taxon>Bacilli</taxon>
        <taxon>Lactobacillales</taxon>
        <taxon>Lactobacillaceae</taxon>
        <taxon>Lacticaseibacillus</taxon>
    </lineage>
</organism>
<dbReference type="SMART" id="SM00491">
    <property type="entry name" value="HELICc2"/>
    <property type="match status" value="1"/>
</dbReference>
<evidence type="ECO:0000259" key="16">
    <source>
        <dbReference type="PROSITE" id="PS51193"/>
    </source>
</evidence>
<keyword evidence="18" id="KW-1185">Reference proteome</keyword>
<proteinExistence type="inferred from homology"/>
<evidence type="ECO:0000256" key="3">
    <source>
        <dbReference type="ARBA" id="ARBA00022723"/>
    </source>
</evidence>
<evidence type="ECO:0000256" key="5">
    <source>
        <dbReference type="ARBA" id="ARBA00022763"/>
    </source>
</evidence>
<keyword evidence="11" id="KW-0411">Iron-sulfur</keyword>